<keyword evidence="2 9" id="KW-0436">Ligase</keyword>
<organism evidence="11">
    <name type="scientific">uncultured bacterium</name>
    <name type="common">gcode 4</name>
    <dbReference type="NCBI Taxonomy" id="1234023"/>
    <lineage>
        <taxon>Bacteria</taxon>
        <taxon>environmental samples</taxon>
    </lineage>
</organism>
<dbReference type="GO" id="GO:0004817">
    <property type="term" value="F:cysteine-tRNA ligase activity"/>
    <property type="evidence" value="ECO:0007669"/>
    <property type="project" value="UniProtKB-UniRule"/>
</dbReference>
<dbReference type="InterPro" id="IPR009080">
    <property type="entry name" value="tRNAsynth_Ia_anticodon-bd"/>
</dbReference>
<keyword evidence="4 9" id="KW-0547">Nucleotide-binding</keyword>
<sequence length="500" mass="59491">MQLHIYNTLTRQKELFVPLMEDQNYKWPKKDFVWLYSCGPTVYRDPHIWNMRAYICRDILRNTLEKIMWYPLKSVMNLTDVGHLTSDADEGEDKMEKWAKREAMTVWQLADKYIASFKRYLHMLNIEEYQTICRATDHIKEQIAMIQQLEEKGFTYIIPADWVYMDTSKVKDYWALAKLDIAWLQQWARIENDNKKNKTDFGLRKFASVNEQRQMERDSPWGKWFPGRHIECSAMATKYLWNQFDLHTWGVDHISVHHVNEIAQSECAFGTHPRVKYRLHNQFLNLGWKKQSKSEGGLLTIDSLVEKGFQPLDFRYLCLTAHYRNFLDFSEELMQTAQNSRNNLIKKMQKLFDTHTKIIIDFDHAMPYEKLKDKINSKYVWDALEDMMAALMDDLNTPQVLAIINQSLNSLDKVEEVDMNDFFVALHRLEKNLLKIWLFDWIGQETVKIDIPAEITALADQRVQAKKDKDYARSDELRNKIQDAGYKMQDTKEWYEITKA</sequence>
<comment type="caution">
    <text evidence="11">The sequence shown here is derived from an EMBL/GenBank/DDBJ whole genome shotgun (WGS) entry which is preliminary data.</text>
</comment>
<dbReference type="InterPro" id="IPR032678">
    <property type="entry name" value="tRNA-synt_1_cat_dom"/>
</dbReference>
<dbReference type="GO" id="GO:0005524">
    <property type="term" value="F:ATP binding"/>
    <property type="evidence" value="ECO:0007669"/>
    <property type="project" value="UniProtKB-UniRule"/>
</dbReference>
<dbReference type="PANTHER" id="PTHR10890:SF3">
    <property type="entry name" value="CYSTEINE--TRNA LIGASE, CYTOPLASMIC"/>
    <property type="match status" value="1"/>
</dbReference>
<dbReference type="EC" id="6.1.1.16" evidence="9"/>
<evidence type="ECO:0000256" key="6">
    <source>
        <dbReference type="ARBA" id="ARBA00022840"/>
    </source>
</evidence>
<keyword evidence="8 9" id="KW-0030">Aminoacyl-tRNA synthetase</keyword>
<dbReference type="SUPFAM" id="SSF52374">
    <property type="entry name" value="Nucleotidylyl transferase"/>
    <property type="match status" value="1"/>
</dbReference>
<evidence type="ECO:0000256" key="5">
    <source>
        <dbReference type="ARBA" id="ARBA00022833"/>
    </source>
</evidence>
<dbReference type="Pfam" id="PF01406">
    <property type="entry name" value="tRNA-synt_1e"/>
    <property type="match status" value="1"/>
</dbReference>
<dbReference type="InterPro" id="IPR015803">
    <property type="entry name" value="Cys-tRNA-ligase"/>
</dbReference>
<dbReference type="GO" id="GO:0005829">
    <property type="term" value="C:cytosol"/>
    <property type="evidence" value="ECO:0007669"/>
    <property type="project" value="TreeGrafter"/>
</dbReference>
<feature type="binding site" evidence="9">
    <location>
        <position position="261"/>
    </location>
    <ligand>
        <name>Zn(2+)</name>
        <dbReference type="ChEBI" id="CHEBI:29105"/>
    </ligand>
</feature>
<dbReference type="SUPFAM" id="SSF47323">
    <property type="entry name" value="Anticodon-binding domain of a subclass of class I aminoacyl-tRNA synthetases"/>
    <property type="match status" value="1"/>
</dbReference>
<accession>K1XHF7</accession>
<dbReference type="HAMAP" id="MF_00041">
    <property type="entry name" value="Cys_tRNA_synth"/>
    <property type="match status" value="1"/>
</dbReference>
<dbReference type="InterPro" id="IPR024909">
    <property type="entry name" value="Cys-tRNA/MSH_ligase"/>
</dbReference>
<evidence type="ECO:0000256" key="3">
    <source>
        <dbReference type="ARBA" id="ARBA00022723"/>
    </source>
</evidence>
<evidence type="ECO:0000256" key="8">
    <source>
        <dbReference type="ARBA" id="ARBA00023146"/>
    </source>
</evidence>
<evidence type="ECO:0000256" key="4">
    <source>
        <dbReference type="ARBA" id="ARBA00022741"/>
    </source>
</evidence>
<dbReference type="GO" id="GO:0006423">
    <property type="term" value="P:cysteinyl-tRNA aminoacylation"/>
    <property type="evidence" value="ECO:0007669"/>
    <property type="project" value="UniProtKB-UniRule"/>
</dbReference>
<keyword evidence="9" id="KW-0963">Cytoplasm</keyword>
<dbReference type="AlphaFoldDB" id="K1XHF7"/>
<comment type="caution">
    <text evidence="9">Lacks conserved residue(s) required for the propagation of feature annotation.</text>
</comment>
<evidence type="ECO:0000313" key="11">
    <source>
        <dbReference type="EMBL" id="EKD24661.1"/>
    </source>
</evidence>
<comment type="cofactor">
    <cofactor evidence="9">
        <name>Zn(2+)</name>
        <dbReference type="ChEBI" id="CHEBI:29105"/>
    </cofactor>
    <text evidence="9">Binds 1 zinc ion per subunit.</text>
</comment>
<name>K1XHF7_9BACT</name>
<evidence type="ECO:0000256" key="1">
    <source>
        <dbReference type="ARBA" id="ARBA00011245"/>
    </source>
</evidence>
<dbReference type="InterPro" id="IPR014729">
    <property type="entry name" value="Rossmann-like_a/b/a_fold"/>
</dbReference>
<reference evidence="11" key="1">
    <citation type="journal article" date="2012" name="Science">
        <title>Fermentation, hydrogen, and sulfur metabolism in multiple uncultivated bacterial phyla.</title>
        <authorList>
            <person name="Wrighton K.C."/>
            <person name="Thomas B.C."/>
            <person name="Sharon I."/>
            <person name="Miller C.S."/>
            <person name="Castelle C.J."/>
            <person name="VerBerkmoes N.C."/>
            <person name="Wilkins M.J."/>
            <person name="Hettich R.L."/>
            <person name="Lipton M.S."/>
            <person name="Williams K.H."/>
            <person name="Long P.E."/>
            <person name="Banfield J.F."/>
        </authorList>
    </citation>
    <scope>NUCLEOTIDE SEQUENCE [LARGE SCALE GENOMIC DNA]</scope>
</reference>
<keyword evidence="7 9" id="KW-0648">Protein biosynthesis</keyword>
<keyword evidence="6 9" id="KW-0067">ATP-binding</keyword>
<evidence type="ECO:0000256" key="9">
    <source>
        <dbReference type="HAMAP-Rule" id="MF_00041"/>
    </source>
</evidence>
<feature type="binding site" evidence="9">
    <location>
        <position position="293"/>
    </location>
    <ligand>
        <name>ATP</name>
        <dbReference type="ChEBI" id="CHEBI:30616"/>
    </ligand>
</feature>
<feature type="binding site" evidence="9">
    <location>
        <position position="38"/>
    </location>
    <ligand>
        <name>Zn(2+)</name>
        <dbReference type="ChEBI" id="CHEBI:29105"/>
    </ligand>
</feature>
<gene>
    <name evidence="9" type="primary">cysS</name>
    <name evidence="11" type="ORF">ACD_80C00174G0011</name>
</gene>
<dbReference type="EMBL" id="AMFJ01036181">
    <property type="protein sequence ID" value="EKD24661.1"/>
    <property type="molecule type" value="Genomic_DNA"/>
</dbReference>
<dbReference type="PRINTS" id="PR00983">
    <property type="entry name" value="TRNASYNTHCYS"/>
</dbReference>
<feature type="binding site" evidence="9">
    <location>
        <position position="257"/>
    </location>
    <ligand>
        <name>Zn(2+)</name>
        <dbReference type="ChEBI" id="CHEBI:29105"/>
    </ligand>
</feature>
<feature type="domain" description="tRNA synthetases class I catalytic" evidence="10">
    <location>
        <begin position="32"/>
        <end position="338"/>
    </location>
</feature>
<comment type="subunit">
    <text evidence="1 9">Monomer.</text>
</comment>
<dbReference type="GO" id="GO:0008270">
    <property type="term" value="F:zinc ion binding"/>
    <property type="evidence" value="ECO:0007669"/>
    <property type="project" value="UniProtKB-UniRule"/>
</dbReference>
<dbReference type="PANTHER" id="PTHR10890">
    <property type="entry name" value="CYSTEINYL-TRNA SYNTHETASE"/>
    <property type="match status" value="1"/>
</dbReference>
<dbReference type="Gene3D" id="3.40.50.620">
    <property type="entry name" value="HUPs"/>
    <property type="match status" value="1"/>
</dbReference>
<keyword evidence="5 9" id="KW-0862">Zinc</keyword>
<evidence type="ECO:0000256" key="2">
    <source>
        <dbReference type="ARBA" id="ARBA00022598"/>
    </source>
</evidence>
<protein>
    <recommendedName>
        <fullName evidence="9">Cysteine--tRNA ligase</fullName>
        <ecNumber evidence="9">6.1.1.16</ecNumber>
    </recommendedName>
    <alternativeName>
        <fullName evidence="9">Cysteinyl-tRNA synthetase</fullName>
        <shortName evidence="9">CysRS</shortName>
    </alternativeName>
</protein>
<keyword evidence="3 9" id="KW-0479">Metal-binding</keyword>
<evidence type="ECO:0000259" key="10">
    <source>
        <dbReference type="Pfam" id="PF01406"/>
    </source>
</evidence>
<evidence type="ECO:0000256" key="7">
    <source>
        <dbReference type="ARBA" id="ARBA00022917"/>
    </source>
</evidence>
<comment type="similarity">
    <text evidence="9">Belongs to the class-I aminoacyl-tRNA synthetase family.</text>
</comment>
<dbReference type="Gene3D" id="1.20.120.1910">
    <property type="entry name" value="Cysteine-tRNA ligase, C-terminal anti-codon recognition domain"/>
    <property type="match status" value="1"/>
</dbReference>
<feature type="binding site" evidence="9">
    <location>
        <position position="232"/>
    </location>
    <ligand>
        <name>Zn(2+)</name>
        <dbReference type="ChEBI" id="CHEBI:29105"/>
    </ligand>
</feature>
<proteinExistence type="inferred from homology"/>
<comment type="catalytic activity">
    <reaction evidence="9">
        <text>tRNA(Cys) + L-cysteine + ATP = L-cysteinyl-tRNA(Cys) + AMP + diphosphate</text>
        <dbReference type="Rhea" id="RHEA:17773"/>
        <dbReference type="Rhea" id="RHEA-COMP:9661"/>
        <dbReference type="Rhea" id="RHEA-COMP:9679"/>
        <dbReference type="ChEBI" id="CHEBI:30616"/>
        <dbReference type="ChEBI" id="CHEBI:33019"/>
        <dbReference type="ChEBI" id="CHEBI:35235"/>
        <dbReference type="ChEBI" id="CHEBI:78442"/>
        <dbReference type="ChEBI" id="CHEBI:78517"/>
        <dbReference type="ChEBI" id="CHEBI:456215"/>
        <dbReference type="EC" id="6.1.1.16"/>
    </reaction>
</comment>
<comment type="subcellular location">
    <subcellularLocation>
        <location evidence="9">Cytoplasm</location>
    </subcellularLocation>
</comment>